<feature type="domain" description="RRM" evidence="4">
    <location>
        <begin position="452"/>
        <end position="524"/>
    </location>
</feature>
<feature type="compositionally biased region" description="Basic and acidic residues" evidence="3">
    <location>
        <begin position="419"/>
        <end position="432"/>
    </location>
</feature>
<dbReference type="GO" id="GO:0005634">
    <property type="term" value="C:nucleus"/>
    <property type="evidence" value="ECO:0007669"/>
    <property type="project" value="TreeGrafter"/>
</dbReference>
<dbReference type="Gene3D" id="1.25.40.90">
    <property type="match status" value="1"/>
</dbReference>
<feature type="compositionally biased region" description="Basic and acidic residues" evidence="3">
    <location>
        <begin position="1106"/>
        <end position="1142"/>
    </location>
</feature>
<dbReference type="SUPFAM" id="SSF48464">
    <property type="entry name" value="ENTH/VHS domain"/>
    <property type="match status" value="1"/>
</dbReference>
<dbReference type="SMART" id="SM00582">
    <property type="entry name" value="RPR"/>
    <property type="match status" value="1"/>
</dbReference>
<feature type="compositionally biased region" description="Low complexity" evidence="3">
    <location>
        <begin position="723"/>
        <end position="733"/>
    </location>
</feature>
<evidence type="ECO:0000313" key="6">
    <source>
        <dbReference type="EMBL" id="KAK9884912.1"/>
    </source>
</evidence>
<gene>
    <name evidence="6" type="ORF">WA026_009150</name>
</gene>
<name>A0AAW1UY17_9CUCU</name>
<keyword evidence="7" id="KW-1185">Reference proteome</keyword>
<dbReference type="InterPro" id="IPR000504">
    <property type="entry name" value="RRM_dom"/>
</dbReference>
<feature type="region of interest" description="Disordered" evidence="3">
    <location>
        <begin position="755"/>
        <end position="1376"/>
    </location>
</feature>
<dbReference type="Gene3D" id="3.30.70.330">
    <property type="match status" value="1"/>
</dbReference>
<dbReference type="SMART" id="SM00360">
    <property type="entry name" value="RRM"/>
    <property type="match status" value="1"/>
</dbReference>
<dbReference type="PANTHER" id="PTHR23140">
    <property type="entry name" value="RNA PROCESSING PROTEIN LD23810P"/>
    <property type="match status" value="1"/>
</dbReference>
<evidence type="ECO:0008006" key="8">
    <source>
        <dbReference type="Google" id="ProtNLM"/>
    </source>
</evidence>
<comment type="caution">
    <text evidence="6">The sequence shown here is derived from an EMBL/GenBank/DDBJ whole genome shotgun (WGS) entry which is preliminary data.</text>
</comment>
<dbReference type="InterPro" id="IPR008942">
    <property type="entry name" value="ENTH_VHS"/>
</dbReference>
<dbReference type="SUPFAM" id="SSF54928">
    <property type="entry name" value="RNA-binding domain, RBD"/>
    <property type="match status" value="1"/>
</dbReference>
<dbReference type="InterPro" id="IPR012677">
    <property type="entry name" value="Nucleotide-bd_a/b_plait_sf"/>
</dbReference>
<protein>
    <recommendedName>
        <fullName evidence="8">Splicing factor, arginine/serine-rich 15</fullName>
    </recommendedName>
</protein>
<feature type="compositionally biased region" description="Basic and acidic residues" evidence="3">
    <location>
        <begin position="773"/>
        <end position="899"/>
    </location>
</feature>
<dbReference type="Pfam" id="PF00076">
    <property type="entry name" value="RRM_1"/>
    <property type="match status" value="1"/>
</dbReference>
<dbReference type="EMBL" id="JARQZJ010000094">
    <property type="protein sequence ID" value="KAK9884912.1"/>
    <property type="molecule type" value="Genomic_DNA"/>
</dbReference>
<dbReference type="InterPro" id="IPR035979">
    <property type="entry name" value="RBD_domain_sf"/>
</dbReference>
<evidence type="ECO:0000256" key="2">
    <source>
        <dbReference type="PROSITE-ProRule" id="PRU00176"/>
    </source>
</evidence>
<dbReference type="PANTHER" id="PTHR23140:SF4">
    <property type="entry name" value="PROTEIN CBR-NRD-1"/>
    <property type="match status" value="1"/>
</dbReference>
<evidence type="ECO:0000259" key="5">
    <source>
        <dbReference type="PROSITE" id="PS51391"/>
    </source>
</evidence>
<feature type="region of interest" description="Disordered" evidence="3">
    <location>
        <begin position="721"/>
        <end position="740"/>
    </location>
</feature>
<dbReference type="InterPro" id="IPR051485">
    <property type="entry name" value="SR-CTD_assoc_factor"/>
</dbReference>
<organism evidence="6 7">
    <name type="scientific">Henosepilachna vigintioctopunctata</name>
    <dbReference type="NCBI Taxonomy" id="420089"/>
    <lineage>
        <taxon>Eukaryota</taxon>
        <taxon>Metazoa</taxon>
        <taxon>Ecdysozoa</taxon>
        <taxon>Arthropoda</taxon>
        <taxon>Hexapoda</taxon>
        <taxon>Insecta</taxon>
        <taxon>Pterygota</taxon>
        <taxon>Neoptera</taxon>
        <taxon>Endopterygota</taxon>
        <taxon>Coleoptera</taxon>
        <taxon>Polyphaga</taxon>
        <taxon>Cucujiformia</taxon>
        <taxon>Coccinelloidea</taxon>
        <taxon>Coccinellidae</taxon>
        <taxon>Epilachninae</taxon>
        <taxon>Epilachnini</taxon>
        <taxon>Henosepilachna</taxon>
    </lineage>
</organism>
<feature type="region of interest" description="Disordered" evidence="3">
    <location>
        <begin position="371"/>
        <end position="440"/>
    </location>
</feature>
<sequence length="1376" mass="155643">MESVKAFNAELSSLYEFKPPISKAKMTALTRGAIKAIKFYKHVVQSVEKFILKCKSEYKIPGLYVIDSIVRQSRHQFGTEKDVFAPRFAKNIQQTFVNLYKCPPEDKSKIIRVLNLWQKNQVFPPDVIQPLFDLADPNNPIHKELGTPAQANGHNISALPKGSPALQKTPTKTSQSNDTQQGAVNLNLTDPNVLLQLQQLQRLITRSGESKSDSQVHFDKKLLDFDYDDEEEEVNPSPKPPVQNDNAVANLLTNPEVLRQLQTLQQTMAIAQEVDADKLRKLQEMKQQEEEFDKHLAQTVPNLPFASECEFKPGNNTAMTAAQGYYIAPQQEIVQVQQVSYKNQYDLTQQPDQGNFDTSNNDNDNDVEVITLDHADSSRSPSQERRRRRTRSRSRDRRDRDRRSRRSRSRSKRHRSRSRDRDRKEKETERDKERKKRGLPAIKKDNLSVCSTTLWVGHLSKLVHQDDLSNTFGEFGDIVSIDLIPPRGCAFIVMHRRQDAARCLTKLKNHVIHGKAITLAWAPGKGVKGKDLKDYWEGDLGVSYIPWSKVKPDIDIDMLEDGGMIDEDTMPEWMRTKVEGSAKRQQQSSLITLPETGNLPRTTVDTSQPPPMPGAGLLQPPISLPLVPPFQFNNRLLAPPNMLNLPPGMMPNVPLGVPPPNLQSQLMSNPLLGIGSPFQGAGLIPPPPLSLTADASQGTPEANMKNLTDSLISLSQSFNLMSQPPQQQPLPQLQVPPPSNVTMQIQEDNMDIEMEDAGRGGQEPQQPSVTIHQDPRTNAERERNRDERERGVSDVRRDNRDRDRDRDRDKNDRNRDRERRRSRSRDRDRERDRERDRDRDRNRDRRANSRDRGDRDRDNGRSRDRRDRGRSNRWGDRDKDEEPSVDRKDRERSLNERLQEIAGGAPRMVKDRKESSNTLNFEPPPTIPQPLLEVGFSNGPPENNEPALPINANQDAEEPCTSDSFGQEQFAPENQPCETTMIPDFQAGPTGPIGDFPPGPMKDFIPPDMSMDGFPPMDVPIDEFNSEGPIGDFPLGPGGPIGFGPGGPPMGPGGQPMASMEDYPMNNYPRDPRDDYSPSMLDEFGQPMEDYPNEFPPHVRRGRGGRMHDDWFARRGGKRDFRDGPPRGPPREFFDGPPREDFMGPPQRENFMGPPRDDFMGPPRGDFMGPPPMDEFEHEDDFVPRDRFGPRGRMRGGPRDFGPRMRGGPHRGFNRGGPRGARFGQWNDRNFNPRFDGPPDFFRGGRDRPRDMFEDGPMPPRRRRYEDERGLPQGDSGHDEFPPDDHRLGKRSRWGNQSPRGQRNSNELVGPPGVGLDEGGDETVDDGRRGGTTPLHDEAPIDSAAHSEGAVQEVPPPEGNDTVTEINKTSEETTAE</sequence>
<dbReference type="GO" id="GO:0003723">
    <property type="term" value="F:RNA binding"/>
    <property type="evidence" value="ECO:0007669"/>
    <property type="project" value="UniProtKB-UniRule"/>
</dbReference>
<evidence type="ECO:0000256" key="3">
    <source>
        <dbReference type="SAM" id="MobiDB-lite"/>
    </source>
</evidence>
<feature type="compositionally biased region" description="Low complexity" evidence="3">
    <location>
        <begin position="1233"/>
        <end position="1242"/>
    </location>
</feature>
<dbReference type="CDD" id="cd12227">
    <property type="entry name" value="RRM_SCAF4_SCAF8"/>
    <property type="match status" value="1"/>
</dbReference>
<feature type="compositionally biased region" description="Polar residues" evidence="3">
    <location>
        <begin position="166"/>
        <end position="183"/>
    </location>
</feature>
<feature type="region of interest" description="Disordered" evidence="3">
    <location>
        <begin position="142"/>
        <end position="183"/>
    </location>
</feature>
<feature type="compositionally biased region" description="Polar residues" evidence="3">
    <location>
        <begin position="1294"/>
        <end position="1307"/>
    </location>
</feature>
<dbReference type="InterPro" id="IPR006569">
    <property type="entry name" value="CID_dom"/>
</dbReference>
<dbReference type="FunFam" id="1.25.40.90:FF:000004">
    <property type="entry name" value="splicing factor, arginine/serine-rich 15"/>
    <property type="match status" value="1"/>
</dbReference>
<proteinExistence type="predicted"/>
<dbReference type="PROSITE" id="PS50102">
    <property type="entry name" value="RRM"/>
    <property type="match status" value="1"/>
</dbReference>
<dbReference type="PROSITE" id="PS51391">
    <property type="entry name" value="CID"/>
    <property type="match status" value="1"/>
</dbReference>
<dbReference type="Proteomes" id="UP001431783">
    <property type="component" value="Unassembled WGS sequence"/>
</dbReference>
<evidence type="ECO:0000313" key="7">
    <source>
        <dbReference type="Proteomes" id="UP001431783"/>
    </source>
</evidence>
<feature type="compositionally biased region" description="Basic and acidic residues" evidence="3">
    <location>
        <begin position="1264"/>
        <end position="1287"/>
    </location>
</feature>
<feature type="compositionally biased region" description="Basic residues" evidence="3">
    <location>
        <begin position="385"/>
        <end position="395"/>
    </location>
</feature>
<evidence type="ECO:0000259" key="4">
    <source>
        <dbReference type="PROSITE" id="PS50102"/>
    </source>
</evidence>
<accession>A0AAW1UY17</accession>
<dbReference type="CDD" id="cd16983">
    <property type="entry name" value="CID_SCAF8_like"/>
    <property type="match status" value="1"/>
</dbReference>
<feature type="compositionally biased region" description="Basic residues" evidence="3">
    <location>
        <begin position="403"/>
        <end position="418"/>
    </location>
</feature>
<feature type="domain" description="CID" evidence="5">
    <location>
        <begin position="1"/>
        <end position="139"/>
    </location>
</feature>
<keyword evidence="1 2" id="KW-0694">RNA-binding</keyword>
<dbReference type="Pfam" id="PF04818">
    <property type="entry name" value="CID"/>
    <property type="match status" value="1"/>
</dbReference>
<feature type="compositionally biased region" description="Gly residues" evidence="3">
    <location>
        <begin position="1036"/>
        <end position="1045"/>
    </location>
</feature>
<feature type="compositionally biased region" description="Basic and acidic residues" evidence="3">
    <location>
        <begin position="1325"/>
        <end position="1339"/>
    </location>
</feature>
<evidence type="ECO:0000256" key="1">
    <source>
        <dbReference type="ARBA" id="ARBA00022884"/>
    </source>
</evidence>
<feature type="compositionally biased region" description="Basic and acidic residues" evidence="3">
    <location>
        <begin position="1243"/>
        <end position="1253"/>
    </location>
</feature>
<reference evidence="6 7" key="1">
    <citation type="submission" date="2023-03" db="EMBL/GenBank/DDBJ databases">
        <title>Genome insight into feeding habits of ladybird beetles.</title>
        <authorList>
            <person name="Li H.-S."/>
            <person name="Huang Y.-H."/>
            <person name="Pang H."/>
        </authorList>
    </citation>
    <scope>NUCLEOTIDE SEQUENCE [LARGE SCALE GENOMIC DNA]</scope>
    <source>
        <strain evidence="6">SYSU_2023b</strain>
        <tissue evidence="6">Whole body</tissue>
    </source>
</reference>